<keyword evidence="3" id="KW-1185">Reference proteome</keyword>
<gene>
    <name evidence="2" type="ORF">PanWU01x14_220640</name>
</gene>
<evidence type="ECO:0000256" key="1">
    <source>
        <dbReference type="SAM" id="MobiDB-lite"/>
    </source>
</evidence>
<organism evidence="2 3">
    <name type="scientific">Parasponia andersonii</name>
    <name type="common">Sponia andersonii</name>
    <dbReference type="NCBI Taxonomy" id="3476"/>
    <lineage>
        <taxon>Eukaryota</taxon>
        <taxon>Viridiplantae</taxon>
        <taxon>Streptophyta</taxon>
        <taxon>Embryophyta</taxon>
        <taxon>Tracheophyta</taxon>
        <taxon>Spermatophyta</taxon>
        <taxon>Magnoliopsida</taxon>
        <taxon>eudicotyledons</taxon>
        <taxon>Gunneridae</taxon>
        <taxon>Pentapetalae</taxon>
        <taxon>rosids</taxon>
        <taxon>fabids</taxon>
        <taxon>Rosales</taxon>
        <taxon>Cannabaceae</taxon>
        <taxon>Parasponia</taxon>
    </lineage>
</organism>
<sequence length="189" mass="20526">MVASSSPLSPSSLLIPLLISMARFNPVVFSHSLSIKLDGDNFLLRHQQFQAAIRGHRLHRYIDEACAPPLIFLSPEDNAHGRLPALYDTFVVSVMSCLDDYTVAEIESLLLPQESRIEKHVKELDSNPGMVNLATQPPPPPSQKQFSSPYASSSQSFPNSARGYSGSPAFFSRGSPAFDRGYSGGTCGA</sequence>
<evidence type="ECO:0000313" key="2">
    <source>
        <dbReference type="EMBL" id="PON50827.1"/>
    </source>
</evidence>
<feature type="compositionally biased region" description="Low complexity" evidence="1">
    <location>
        <begin position="143"/>
        <end position="161"/>
    </location>
</feature>
<dbReference type="PANTHER" id="PTHR47481">
    <property type="match status" value="1"/>
</dbReference>
<dbReference type="EMBL" id="JXTB01000241">
    <property type="protein sequence ID" value="PON50827.1"/>
    <property type="molecule type" value="Genomic_DNA"/>
</dbReference>
<accession>A0A2P5BPT9</accession>
<name>A0A2P5BPT9_PARAD</name>
<feature type="region of interest" description="Disordered" evidence="1">
    <location>
        <begin position="126"/>
        <end position="162"/>
    </location>
</feature>
<dbReference type="PANTHER" id="PTHR47481:SF22">
    <property type="entry name" value="RETROTRANSPOSON GAG DOMAIN-CONTAINING PROTEIN"/>
    <property type="match status" value="1"/>
</dbReference>
<dbReference type="OrthoDB" id="1748484at2759"/>
<proteinExistence type="predicted"/>
<reference evidence="3" key="1">
    <citation type="submission" date="2016-06" db="EMBL/GenBank/DDBJ databases">
        <title>Parallel loss of symbiosis genes in relatives of nitrogen-fixing non-legume Parasponia.</title>
        <authorList>
            <person name="Van Velzen R."/>
            <person name="Holmer R."/>
            <person name="Bu F."/>
            <person name="Rutten L."/>
            <person name="Van Zeijl A."/>
            <person name="Liu W."/>
            <person name="Santuari L."/>
            <person name="Cao Q."/>
            <person name="Sharma T."/>
            <person name="Shen D."/>
            <person name="Roswanjaya Y."/>
            <person name="Wardhani T."/>
            <person name="Kalhor M.S."/>
            <person name="Jansen J."/>
            <person name="Van den Hoogen J."/>
            <person name="Gungor B."/>
            <person name="Hartog M."/>
            <person name="Hontelez J."/>
            <person name="Verver J."/>
            <person name="Yang W.-C."/>
            <person name="Schijlen E."/>
            <person name="Repin R."/>
            <person name="Schilthuizen M."/>
            <person name="Schranz E."/>
            <person name="Heidstra R."/>
            <person name="Miyata K."/>
            <person name="Fedorova E."/>
            <person name="Kohlen W."/>
            <person name="Bisseling T."/>
            <person name="Smit S."/>
            <person name="Geurts R."/>
        </authorList>
    </citation>
    <scope>NUCLEOTIDE SEQUENCE [LARGE SCALE GENOMIC DNA]</scope>
    <source>
        <strain evidence="3">cv. WU1-14</strain>
    </source>
</reference>
<protein>
    <submittedName>
        <fullName evidence="2">Uncharacterized protein</fullName>
    </submittedName>
</protein>
<dbReference type="Proteomes" id="UP000237105">
    <property type="component" value="Unassembled WGS sequence"/>
</dbReference>
<evidence type="ECO:0000313" key="3">
    <source>
        <dbReference type="Proteomes" id="UP000237105"/>
    </source>
</evidence>
<dbReference type="AlphaFoldDB" id="A0A2P5BPT9"/>
<comment type="caution">
    <text evidence="2">The sequence shown here is derived from an EMBL/GenBank/DDBJ whole genome shotgun (WGS) entry which is preliminary data.</text>
</comment>